<dbReference type="Gene3D" id="3.30.70.20">
    <property type="match status" value="1"/>
</dbReference>
<proteinExistence type="predicted"/>
<dbReference type="EMBL" id="PCRO01000043">
    <property type="protein sequence ID" value="PIP22543.1"/>
    <property type="molecule type" value="Genomic_DNA"/>
</dbReference>
<dbReference type="SUPFAM" id="SSF54862">
    <property type="entry name" value="4Fe-4S ferredoxins"/>
    <property type="match status" value="1"/>
</dbReference>
<sequence>MSKKYIIDEDKCVSCGACVSTGGTEFENDKEKSGYGKAKVVNNELLEQSGGKDICPVGAIKEVEEEK</sequence>
<dbReference type="PROSITE" id="PS51379">
    <property type="entry name" value="4FE4S_FER_2"/>
    <property type="match status" value="1"/>
</dbReference>
<evidence type="ECO:0000313" key="2">
    <source>
        <dbReference type="EMBL" id="PIP22543.1"/>
    </source>
</evidence>
<dbReference type="Proteomes" id="UP000229976">
    <property type="component" value="Unassembled WGS sequence"/>
</dbReference>
<reference evidence="2 3" key="1">
    <citation type="submission" date="2017-09" db="EMBL/GenBank/DDBJ databases">
        <title>Depth-based differentiation of microbial function through sediment-hosted aquifers and enrichment of novel symbionts in the deep terrestrial subsurface.</title>
        <authorList>
            <person name="Probst A.J."/>
            <person name="Ladd B."/>
            <person name="Jarett J.K."/>
            <person name="Geller-Mcgrath D.E."/>
            <person name="Sieber C.M."/>
            <person name="Emerson J.B."/>
            <person name="Anantharaman K."/>
            <person name="Thomas B.C."/>
            <person name="Malmstrom R."/>
            <person name="Stieglmeier M."/>
            <person name="Klingl A."/>
            <person name="Woyke T."/>
            <person name="Ryan C.M."/>
            <person name="Banfield J.F."/>
        </authorList>
    </citation>
    <scope>NUCLEOTIDE SEQUENCE [LARGE SCALE GENOMIC DNA]</scope>
    <source>
        <strain evidence="2">CG23_combo_of_CG06-09_8_20_14_all_39_17</strain>
    </source>
</reference>
<feature type="domain" description="4Fe-4S ferredoxin-type" evidence="1">
    <location>
        <begin position="3"/>
        <end position="21"/>
    </location>
</feature>
<evidence type="ECO:0000313" key="3">
    <source>
        <dbReference type="Proteomes" id="UP000229976"/>
    </source>
</evidence>
<name>A0A2G9YUY5_9BACT</name>
<evidence type="ECO:0000259" key="1">
    <source>
        <dbReference type="PROSITE" id="PS51379"/>
    </source>
</evidence>
<dbReference type="Pfam" id="PF13370">
    <property type="entry name" value="Fer4_13"/>
    <property type="match status" value="1"/>
</dbReference>
<protein>
    <recommendedName>
        <fullName evidence="1">4Fe-4S ferredoxin-type domain-containing protein</fullName>
    </recommendedName>
</protein>
<comment type="caution">
    <text evidence="2">The sequence shown here is derived from an EMBL/GenBank/DDBJ whole genome shotgun (WGS) entry which is preliminary data.</text>
</comment>
<dbReference type="InterPro" id="IPR017896">
    <property type="entry name" value="4Fe4S_Fe-S-bd"/>
</dbReference>
<accession>A0A2G9YUY5</accession>
<organism evidence="2 3">
    <name type="scientific">Candidatus Nealsonbacteria bacterium CG23_combo_of_CG06-09_8_20_14_all_39_17</name>
    <dbReference type="NCBI Taxonomy" id="1974722"/>
    <lineage>
        <taxon>Bacteria</taxon>
        <taxon>Candidatus Nealsoniibacteriota</taxon>
    </lineage>
</organism>
<gene>
    <name evidence="2" type="ORF">COX37_03455</name>
</gene>
<dbReference type="AlphaFoldDB" id="A0A2G9YUY5"/>